<evidence type="ECO:0000313" key="3">
    <source>
        <dbReference type="EMBL" id="NGX89990.1"/>
    </source>
</evidence>
<gene>
    <name evidence="3" type="ORF">GW579_23200</name>
</gene>
<feature type="domain" description="Tle cognate immunity protein 4 N-terminal" evidence="2">
    <location>
        <begin position="52"/>
        <end position="202"/>
    </location>
</feature>
<proteinExistence type="predicted"/>
<dbReference type="InterPro" id="IPR040761">
    <property type="entry name" value="Tli4_N"/>
</dbReference>
<evidence type="ECO:0000259" key="1">
    <source>
        <dbReference type="Pfam" id="PF18426"/>
    </source>
</evidence>
<dbReference type="Pfam" id="PF18443">
    <property type="entry name" value="Tli4_N"/>
    <property type="match status" value="1"/>
</dbReference>
<evidence type="ECO:0000259" key="2">
    <source>
        <dbReference type="Pfam" id="PF18443"/>
    </source>
</evidence>
<reference evidence="3 4" key="1">
    <citation type="submission" date="2020-03" db="EMBL/GenBank/DDBJ databases">
        <title>Rahnella aceri sp. nov., isoated from traditional Jeju Makgeolli.</title>
        <authorList>
            <person name="Kim I.S."/>
            <person name="Jeon D."/>
        </authorList>
    </citation>
    <scope>NUCLEOTIDE SEQUENCE [LARGE SCALE GENOMIC DNA]</scope>
    <source>
        <strain evidence="3 4">Lac-M11</strain>
    </source>
</reference>
<dbReference type="RefSeq" id="WP_165062110.1">
    <property type="nucleotide sequence ID" value="NZ_JAADJS010000009.1"/>
</dbReference>
<feature type="domain" description="Tle cognate immunity protein 4 C-terminal" evidence="1">
    <location>
        <begin position="211"/>
        <end position="362"/>
    </location>
</feature>
<dbReference type="Pfam" id="PF18426">
    <property type="entry name" value="Tli4_C"/>
    <property type="match status" value="1"/>
</dbReference>
<dbReference type="AlphaFoldDB" id="A0A6M2B9J3"/>
<dbReference type="InterPro" id="IPR041290">
    <property type="entry name" value="Tli4_C"/>
</dbReference>
<dbReference type="EMBL" id="JAADJS010000009">
    <property type="protein sequence ID" value="NGX89990.1"/>
    <property type="molecule type" value="Genomic_DNA"/>
</dbReference>
<accession>A0A6M2B9J3</accession>
<protein>
    <recommendedName>
        <fullName evidence="5">Tle cognate immunity protein 4 C-terminal domain-containing protein</fullName>
    </recommendedName>
</protein>
<sequence>MKTKLVFIVTGIAVLTGGTFCGWHNKEPEQQKITTLNAQEQKTVSEILTNRKSYCIGSYSIELPDGMAPDSTTRPVIRFDDINITTQRLYLPSFEQRIQLREDELRKTKPVDPINGSYLKAVYSLENNEKGVVFERMESVSVPDSARILETHLYKDSVAFTLEMKARNGENERYDKYRDEYPRLYINNVPQKLNELNNIISGIVDAKDNTPSRSGELCFPGWRILSNKIEHRNNFIAFSQVFPGNPDLYITLKYDNYMKAQESFADFKSYDESLIEKNGGAIIKKGFTFVNGIKAEEWLSKDILHNGNYFYDFYLVINGRKSSESEPKLVVNLSLENKKNANPQMSDAEMFAIWDEIINTVQNQKTP</sequence>
<evidence type="ECO:0008006" key="5">
    <source>
        <dbReference type="Google" id="ProtNLM"/>
    </source>
</evidence>
<keyword evidence="4" id="KW-1185">Reference proteome</keyword>
<dbReference type="Proteomes" id="UP000476696">
    <property type="component" value="Unassembled WGS sequence"/>
</dbReference>
<organism evidence="3 4">
    <name type="scientific">Rahnella contaminans</name>
    <dbReference type="NCBI Taxonomy" id="2703882"/>
    <lineage>
        <taxon>Bacteria</taxon>
        <taxon>Pseudomonadati</taxon>
        <taxon>Pseudomonadota</taxon>
        <taxon>Gammaproteobacteria</taxon>
        <taxon>Enterobacterales</taxon>
        <taxon>Yersiniaceae</taxon>
        <taxon>Rahnella</taxon>
    </lineage>
</organism>
<comment type="caution">
    <text evidence="3">The sequence shown here is derived from an EMBL/GenBank/DDBJ whole genome shotgun (WGS) entry which is preliminary data.</text>
</comment>
<evidence type="ECO:0000313" key="4">
    <source>
        <dbReference type="Proteomes" id="UP000476696"/>
    </source>
</evidence>
<name>A0A6M2B9J3_9GAMM</name>